<evidence type="ECO:0000313" key="2">
    <source>
        <dbReference type="WBParaSite" id="nRc.2.0.1.t13661-RA"/>
    </source>
</evidence>
<proteinExistence type="predicted"/>
<keyword evidence="1" id="KW-1185">Reference proteome</keyword>
<sequence length="179" mass="20530">MNRQLQKAQCRNYRDHEINFDNLGLQRMIIKDYRWLASVQKFRWSRNSQMRPDGVSKTQPALVGADFPVLNRYTTIRAGRRRPAKYTHDRQLQPDISAAAASSRTRKPSAVDFSELKRLCEIYYEKLRSIEKYSSDGSDGNLAGKVNKRRQNYFNLPCKFTVAASAPAIMGLAILTSPL</sequence>
<accession>A0A915IHK9</accession>
<name>A0A915IHK9_ROMCU</name>
<dbReference type="WBParaSite" id="nRc.2.0.1.t13661-RA">
    <property type="protein sequence ID" value="nRc.2.0.1.t13661-RA"/>
    <property type="gene ID" value="nRc.2.0.1.g13661"/>
</dbReference>
<protein>
    <submittedName>
        <fullName evidence="2">Uncharacterized protein</fullName>
    </submittedName>
</protein>
<evidence type="ECO:0000313" key="1">
    <source>
        <dbReference type="Proteomes" id="UP000887565"/>
    </source>
</evidence>
<dbReference type="Proteomes" id="UP000887565">
    <property type="component" value="Unplaced"/>
</dbReference>
<dbReference type="AlphaFoldDB" id="A0A915IHK9"/>
<organism evidence="1 2">
    <name type="scientific">Romanomermis culicivorax</name>
    <name type="common">Nematode worm</name>
    <dbReference type="NCBI Taxonomy" id="13658"/>
    <lineage>
        <taxon>Eukaryota</taxon>
        <taxon>Metazoa</taxon>
        <taxon>Ecdysozoa</taxon>
        <taxon>Nematoda</taxon>
        <taxon>Enoplea</taxon>
        <taxon>Dorylaimia</taxon>
        <taxon>Mermithida</taxon>
        <taxon>Mermithoidea</taxon>
        <taxon>Mermithidae</taxon>
        <taxon>Romanomermis</taxon>
    </lineage>
</organism>
<reference evidence="2" key="1">
    <citation type="submission" date="2022-11" db="UniProtKB">
        <authorList>
            <consortium name="WormBaseParasite"/>
        </authorList>
    </citation>
    <scope>IDENTIFICATION</scope>
</reference>